<evidence type="ECO:0000313" key="9">
    <source>
        <dbReference type="Proteomes" id="UP000230821"/>
    </source>
</evidence>
<dbReference type="Gene3D" id="3.30.559.10">
    <property type="entry name" value="Chloramphenicol acetyltransferase-like domain"/>
    <property type="match status" value="1"/>
</dbReference>
<dbReference type="PANTHER" id="PTHR43178:SF2">
    <property type="entry name" value="DIHYDROLIPOYLLYSINE-RESIDUE ACETYLTRANSFERASE COMPONENT OF PYRUVATE DEHYDROGENASE COMPLEX"/>
    <property type="match status" value="1"/>
</dbReference>
<dbReference type="SUPFAM" id="SSF52777">
    <property type="entry name" value="CoA-dependent acyltransferases"/>
    <property type="match status" value="1"/>
</dbReference>
<dbReference type="GO" id="GO:0031405">
    <property type="term" value="F:lipoic acid binding"/>
    <property type="evidence" value="ECO:0007669"/>
    <property type="project" value="TreeGrafter"/>
</dbReference>
<dbReference type="InterPro" id="IPR050743">
    <property type="entry name" value="2-oxoacid_DH_E2_comp"/>
</dbReference>
<feature type="compositionally biased region" description="Low complexity" evidence="6">
    <location>
        <begin position="55"/>
        <end position="65"/>
    </location>
</feature>
<sequence>MAIEKLIIPDFDGAQEITVVEVYIIALIEVSSDAAVPEPAEQKQAEPEQPKEAEAAQQPVAKPPADQSPQSAAQDIPDAADNTTEQGGTYHATPSTRSYAREHKVNLSAVTGTGPKGRIVREDIDRAAAGQGAGTATAAAKSTTDLVEFRELSRIQKISGPYLLKNWQGIPHVTQFEEADIEELEAFRKKINGERHSDEAKFSPLVFVVKAVVATLQQFPTFNASLSEDGKSIELKKYYNIGIAVDTPEGLTVPVVKHADQLSLTEIRDELQRLSLAARSGKLAINDIQDGTFNISSLGGIGGTGFTPIVSSPQVAVLGLSRSFIKPVYDGQNFIPRLTLPFSVSYDHRVI</sequence>
<protein>
    <recommendedName>
        <fullName evidence="7">Peripheral subunit-binding (PSBD) domain-containing protein</fullName>
    </recommendedName>
</protein>
<feature type="domain" description="Peripheral subunit-binding (PSBD)" evidence="7">
    <location>
        <begin position="91"/>
        <end position="128"/>
    </location>
</feature>
<evidence type="ECO:0000256" key="5">
    <source>
        <dbReference type="ARBA" id="ARBA00023315"/>
    </source>
</evidence>
<dbReference type="Gene3D" id="4.10.320.10">
    <property type="entry name" value="E3-binding domain"/>
    <property type="match status" value="1"/>
</dbReference>
<comment type="cofactor">
    <cofactor evidence="1">
        <name>(R)-lipoate</name>
        <dbReference type="ChEBI" id="CHEBI:83088"/>
    </cofactor>
</comment>
<keyword evidence="5" id="KW-0012">Acyltransferase</keyword>
<keyword evidence="4" id="KW-0808">Transferase</keyword>
<evidence type="ECO:0000259" key="7">
    <source>
        <dbReference type="PROSITE" id="PS51826"/>
    </source>
</evidence>
<dbReference type="Proteomes" id="UP000230821">
    <property type="component" value="Unassembled WGS sequence"/>
</dbReference>
<evidence type="ECO:0000256" key="2">
    <source>
        <dbReference type="ARBA" id="ARBA00007317"/>
    </source>
</evidence>
<gene>
    <name evidence="8" type="ORF">CSA56_19255</name>
</gene>
<dbReference type="InterPro" id="IPR036625">
    <property type="entry name" value="E3-bd_dom_sf"/>
</dbReference>
<dbReference type="PANTHER" id="PTHR43178">
    <property type="entry name" value="DIHYDROLIPOAMIDE ACETYLTRANSFERASE COMPONENT OF PYRUVATE DEHYDROGENASE COMPLEX"/>
    <property type="match status" value="1"/>
</dbReference>
<dbReference type="FunFam" id="3.30.559.10:FF:000004">
    <property type="entry name" value="Acetyltransferase component of pyruvate dehydrogenase complex"/>
    <property type="match status" value="1"/>
</dbReference>
<feature type="compositionally biased region" description="Polar residues" evidence="6">
    <location>
        <begin position="81"/>
        <end position="98"/>
    </location>
</feature>
<feature type="compositionally biased region" description="Basic and acidic residues" evidence="6">
    <location>
        <begin position="40"/>
        <end position="54"/>
    </location>
</feature>
<dbReference type="EMBL" id="PDSK01000190">
    <property type="protein sequence ID" value="PIE31134.1"/>
    <property type="molecule type" value="Genomic_DNA"/>
</dbReference>
<feature type="non-terminal residue" evidence="8">
    <location>
        <position position="351"/>
    </location>
</feature>
<dbReference type="SUPFAM" id="SSF47005">
    <property type="entry name" value="Peripheral subunit-binding domain of 2-oxo acid dehydrogenase complex"/>
    <property type="match status" value="1"/>
</dbReference>
<evidence type="ECO:0000256" key="6">
    <source>
        <dbReference type="SAM" id="MobiDB-lite"/>
    </source>
</evidence>
<evidence type="ECO:0000313" key="8">
    <source>
        <dbReference type="EMBL" id="PIE31134.1"/>
    </source>
</evidence>
<evidence type="ECO:0000256" key="3">
    <source>
        <dbReference type="ARBA" id="ARBA00011484"/>
    </source>
</evidence>
<dbReference type="AlphaFoldDB" id="A0A2G6K641"/>
<dbReference type="GO" id="GO:0006086">
    <property type="term" value="P:pyruvate decarboxylation to acetyl-CoA"/>
    <property type="evidence" value="ECO:0007669"/>
    <property type="project" value="TreeGrafter"/>
</dbReference>
<accession>A0A2G6K641</accession>
<dbReference type="InterPro" id="IPR023213">
    <property type="entry name" value="CAT-like_dom_sf"/>
</dbReference>
<proteinExistence type="inferred from homology"/>
<dbReference type="Pfam" id="PF00198">
    <property type="entry name" value="2-oxoacid_dh"/>
    <property type="match status" value="1"/>
</dbReference>
<name>A0A2G6K641_9BACT</name>
<evidence type="ECO:0000256" key="4">
    <source>
        <dbReference type="ARBA" id="ARBA00022679"/>
    </source>
</evidence>
<reference evidence="8 9" key="1">
    <citation type="submission" date="2017-10" db="EMBL/GenBank/DDBJ databases">
        <title>Novel microbial diversity and functional potential in the marine mammal oral microbiome.</title>
        <authorList>
            <person name="Dudek N.K."/>
            <person name="Sun C.L."/>
            <person name="Burstein D."/>
            <person name="Kantor R.S."/>
            <person name="Aliaga Goltsman D.S."/>
            <person name="Bik E.M."/>
            <person name="Thomas B.C."/>
            <person name="Banfield J.F."/>
            <person name="Relman D.A."/>
        </authorList>
    </citation>
    <scope>NUCLEOTIDE SEQUENCE [LARGE SCALE GENOMIC DNA]</scope>
    <source>
        <strain evidence="8">DOLJORAL78_47_16</strain>
    </source>
</reference>
<comment type="caution">
    <text evidence="8">The sequence shown here is derived from an EMBL/GenBank/DDBJ whole genome shotgun (WGS) entry which is preliminary data.</text>
</comment>
<feature type="region of interest" description="Disordered" evidence="6">
    <location>
        <begin position="34"/>
        <end position="101"/>
    </location>
</feature>
<dbReference type="InterPro" id="IPR001078">
    <property type="entry name" value="2-oxoacid_DH_actylTfrase"/>
</dbReference>
<dbReference type="Pfam" id="PF02817">
    <property type="entry name" value="E3_binding"/>
    <property type="match status" value="1"/>
</dbReference>
<dbReference type="GO" id="GO:0016407">
    <property type="term" value="F:acetyltransferase activity"/>
    <property type="evidence" value="ECO:0007669"/>
    <property type="project" value="TreeGrafter"/>
</dbReference>
<evidence type="ECO:0000256" key="1">
    <source>
        <dbReference type="ARBA" id="ARBA00001938"/>
    </source>
</evidence>
<comment type="subunit">
    <text evidence="3">Forms a 24-polypeptide structural core with octahedral symmetry.</text>
</comment>
<organism evidence="8 9">
    <name type="scientific">candidate division KSB3 bacterium</name>
    <dbReference type="NCBI Taxonomy" id="2044937"/>
    <lineage>
        <taxon>Bacteria</taxon>
        <taxon>candidate division KSB3</taxon>
    </lineage>
</organism>
<comment type="similarity">
    <text evidence="2">Belongs to the 2-oxoacid dehydrogenase family.</text>
</comment>
<dbReference type="InterPro" id="IPR004167">
    <property type="entry name" value="PSBD"/>
</dbReference>
<dbReference type="PROSITE" id="PS51826">
    <property type="entry name" value="PSBD"/>
    <property type="match status" value="1"/>
</dbReference>
<dbReference type="GO" id="GO:0005737">
    <property type="term" value="C:cytoplasm"/>
    <property type="evidence" value="ECO:0007669"/>
    <property type="project" value="TreeGrafter"/>
</dbReference>